<dbReference type="GO" id="GO:0004664">
    <property type="term" value="F:prephenate dehydratase activity"/>
    <property type="evidence" value="ECO:0007669"/>
    <property type="project" value="InterPro"/>
</dbReference>
<dbReference type="Gene3D" id="3.40.190.10">
    <property type="entry name" value="Periplasmic binding protein-like II"/>
    <property type="match status" value="1"/>
</dbReference>
<keyword evidence="2" id="KW-0057">Aromatic amino acid biosynthesis</keyword>
<evidence type="ECO:0000256" key="2">
    <source>
        <dbReference type="ARBA" id="ARBA00023141"/>
    </source>
</evidence>
<dbReference type="GO" id="GO:0009094">
    <property type="term" value="P:L-phenylalanine biosynthetic process"/>
    <property type="evidence" value="ECO:0007669"/>
    <property type="project" value="UniProtKB-KW"/>
</dbReference>
<organism evidence="7 8">
    <name type="scientific">Oryza sativa subsp. japonica</name>
    <name type="common">Rice</name>
    <dbReference type="NCBI Taxonomy" id="39947"/>
    <lineage>
        <taxon>Eukaryota</taxon>
        <taxon>Viridiplantae</taxon>
        <taxon>Streptophyta</taxon>
        <taxon>Embryophyta</taxon>
        <taxon>Tracheophyta</taxon>
        <taxon>Spermatophyta</taxon>
        <taxon>Magnoliopsida</taxon>
        <taxon>Liliopsida</taxon>
        <taxon>Poales</taxon>
        <taxon>Poaceae</taxon>
        <taxon>BOP clade</taxon>
        <taxon>Oryzoideae</taxon>
        <taxon>Oryzeae</taxon>
        <taxon>Oryzinae</taxon>
        <taxon>Oryza</taxon>
        <taxon>Oryza sativa</taxon>
    </lineage>
</organism>
<dbReference type="SUPFAM" id="SSF53850">
    <property type="entry name" value="Periplasmic binding protein-like II"/>
    <property type="match status" value="1"/>
</dbReference>
<evidence type="ECO:0000259" key="6">
    <source>
        <dbReference type="Pfam" id="PF00800"/>
    </source>
</evidence>
<dbReference type="Pfam" id="PF00800">
    <property type="entry name" value="PDT"/>
    <property type="match status" value="1"/>
</dbReference>
<dbReference type="PANTHER" id="PTHR21022:SF19">
    <property type="entry name" value="PREPHENATE DEHYDRATASE-RELATED"/>
    <property type="match status" value="1"/>
</dbReference>
<dbReference type="EMBL" id="AP004617">
    <property type="protein sequence ID" value="BAC24940.1"/>
    <property type="molecule type" value="Genomic_DNA"/>
</dbReference>
<protein>
    <recommendedName>
        <fullName evidence="6">Prephenate dehydratase domain-containing protein</fullName>
    </recommendedName>
</protein>
<dbReference type="PlantReactome" id="R-OSA-1119389">
    <property type="pathway name" value="Phenylalanine biosynthesis I"/>
</dbReference>
<reference evidence="8" key="1">
    <citation type="journal article" date="2005" name="Nature">
        <title>The map-based sequence of the rice genome.</title>
        <authorList>
            <consortium name="International rice genome sequencing project (IRGSP)"/>
            <person name="Matsumoto T."/>
            <person name="Wu J."/>
            <person name="Kanamori H."/>
            <person name="Katayose Y."/>
            <person name="Fujisawa M."/>
            <person name="Namiki N."/>
            <person name="Mizuno H."/>
            <person name="Yamamoto K."/>
            <person name="Antonio B.A."/>
            <person name="Baba T."/>
            <person name="Sakata K."/>
            <person name="Nagamura Y."/>
            <person name="Aoki H."/>
            <person name="Arikawa K."/>
            <person name="Arita K."/>
            <person name="Bito T."/>
            <person name="Chiden Y."/>
            <person name="Fujitsuka N."/>
            <person name="Fukunaka R."/>
            <person name="Hamada M."/>
            <person name="Harada C."/>
            <person name="Hayashi A."/>
            <person name="Hijishita S."/>
            <person name="Honda M."/>
            <person name="Hosokawa S."/>
            <person name="Ichikawa Y."/>
            <person name="Idonuma A."/>
            <person name="Iijima M."/>
            <person name="Ikeda M."/>
            <person name="Ikeno M."/>
            <person name="Ito K."/>
            <person name="Ito S."/>
            <person name="Ito T."/>
            <person name="Ito Y."/>
            <person name="Ito Y."/>
            <person name="Iwabuchi A."/>
            <person name="Kamiya K."/>
            <person name="Karasawa W."/>
            <person name="Kurita K."/>
            <person name="Katagiri S."/>
            <person name="Kikuta A."/>
            <person name="Kobayashi H."/>
            <person name="Kobayashi N."/>
            <person name="Machita K."/>
            <person name="Maehara T."/>
            <person name="Masukawa M."/>
            <person name="Mizubayashi T."/>
            <person name="Mukai Y."/>
            <person name="Nagasaki H."/>
            <person name="Nagata Y."/>
            <person name="Naito S."/>
            <person name="Nakashima M."/>
            <person name="Nakama Y."/>
            <person name="Nakamichi Y."/>
            <person name="Nakamura M."/>
            <person name="Meguro A."/>
            <person name="Negishi M."/>
            <person name="Ohta I."/>
            <person name="Ohta T."/>
            <person name="Okamoto M."/>
            <person name="Ono N."/>
            <person name="Saji S."/>
            <person name="Sakaguchi M."/>
            <person name="Sakai K."/>
            <person name="Shibata M."/>
            <person name="Shimokawa T."/>
            <person name="Song J."/>
            <person name="Takazaki Y."/>
            <person name="Terasawa K."/>
            <person name="Tsugane M."/>
            <person name="Tsuji K."/>
            <person name="Ueda S."/>
            <person name="Waki K."/>
            <person name="Yamagata H."/>
            <person name="Yamamoto M."/>
            <person name="Yamamoto S."/>
            <person name="Yamane H."/>
            <person name="Yoshiki S."/>
            <person name="Yoshihara R."/>
            <person name="Yukawa K."/>
            <person name="Zhong H."/>
            <person name="Yano M."/>
            <person name="Yuan Q."/>
            <person name="Ouyang S."/>
            <person name="Liu J."/>
            <person name="Jones K.M."/>
            <person name="Gansberger K."/>
            <person name="Moffat K."/>
            <person name="Hill J."/>
            <person name="Bera J."/>
            <person name="Fadrosh D."/>
            <person name="Jin S."/>
            <person name="Johri S."/>
            <person name="Kim M."/>
            <person name="Overton L."/>
            <person name="Reardon M."/>
            <person name="Tsitrin T."/>
            <person name="Vuong H."/>
            <person name="Weaver B."/>
            <person name="Ciecko A."/>
            <person name="Tallon L."/>
            <person name="Jackson J."/>
            <person name="Pai G."/>
            <person name="Aken S.V."/>
            <person name="Utterback T."/>
            <person name="Reidmuller S."/>
            <person name="Feldblyum T."/>
            <person name="Hsiao J."/>
            <person name="Zismann V."/>
            <person name="Iobst S."/>
            <person name="de Vazeille A.R."/>
            <person name="Buell C.R."/>
            <person name="Ying K."/>
            <person name="Li Y."/>
            <person name="Lu T."/>
            <person name="Huang Y."/>
            <person name="Zhao Q."/>
            <person name="Feng Q."/>
            <person name="Zhang L."/>
            <person name="Zhu J."/>
            <person name="Weng Q."/>
            <person name="Mu J."/>
            <person name="Lu Y."/>
            <person name="Fan D."/>
            <person name="Liu Y."/>
            <person name="Guan J."/>
            <person name="Zhang Y."/>
            <person name="Yu S."/>
            <person name="Liu X."/>
            <person name="Zhang Y."/>
            <person name="Hong G."/>
            <person name="Han B."/>
            <person name="Choisne N."/>
            <person name="Demange N."/>
            <person name="Orjeda G."/>
            <person name="Samain S."/>
            <person name="Cattolico L."/>
            <person name="Pelletier E."/>
            <person name="Couloux A."/>
            <person name="Segurens B."/>
            <person name="Wincker P."/>
            <person name="D'Hont A."/>
            <person name="Scarpelli C."/>
            <person name="Weissenbach J."/>
            <person name="Salanoubat M."/>
            <person name="Quetier F."/>
            <person name="Yu Y."/>
            <person name="Kim H.R."/>
            <person name="Rambo T."/>
            <person name="Currie J."/>
            <person name="Collura K."/>
            <person name="Luo M."/>
            <person name="Yang T."/>
            <person name="Ammiraju J.S.S."/>
            <person name="Engler F."/>
            <person name="Soderlund C."/>
            <person name="Wing R.A."/>
            <person name="Palmer L.E."/>
            <person name="de la Bastide M."/>
            <person name="Spiegel L."/>
            <person name="Nascimento L."/>
            <person name="Zutavern T."/>
            <person name="O'Shaughnessy A."/>
            <person name="Dike S."/>
            <person name="Dedhia N."/>
            <person name="Preston R."/>
            <person name="Balija V."/>
            <person name="McCombie W.R."/>
            <person name="Chow T."/>
            <person name="Chen H."/>
            <person name="Chung M."/>
            <person name="Chen C."/>
            <person name="Shaw J."/>
            <person name="Wu H."/>
            <person name="Hsiao K."/>
            <person name="Chao Y."/>
            <person name="Chu M."/>
            <person name="Cheng C."/>
            <person name="Hour A."/>
            <person name="Lee P."/>
            <person name="Lin S."/>
            <person name="Lin Y."/>
            <person name="Liou J."/>
            <person name="Liu S."/>
            <person name="Hsing Y."/>
            <person name="Raghuvanshi S."/>
            <person name="Mohanty A."/>
            <person name="Bharti A.K."/>
            <person name="Gaur A."/>
            <person name="Gupta V."/>
            <person name="Kumar D."/>
            <person name="Ravi V."/>
            <person name="Vij S."/>
            <person name="Kapur A."/>
            <person name="Khurana P."/>
            <person name="Khurana P."/>
            <person name="Khurana J.P."/>
            <person name="Tyagi A.K."/>
            <person name="Gaikwad K."/>
            <person name="Singh A."/>
            <person name="Dalal V."/>
            <person name="Srivastava S."/>
            <person name="Dixit A."/>
            <person name="Pal A.K."/>
            <person name="Ghazi I.A."/>
            <person name="Yadav M."/>
            <person name="Pandit A."/>
            <person name="Bhargava A."/>
            <person name="Sureshbabu K."/>
            <person name="Batra K."/>
            <person name="Sharma T.R."/>
            <person name="Mohapatra T."/>
            <person name="Singh N.K."/>
            <person name="Messing J."/>
            <person name="Nelson A.B."/>
            <person name="Fuks G."/>
            <person name="Kavchok S."/>
            <person name="Keizer G."/>
            <person name="Linton E."/>
            <person name="Llaca V."/>
            <person name="Song R."/>
            <person name="Tanyolac B."/>
            <person name="Young S."/>
            <person name="Ho-Il K."/>
            <person name="Hahn J.H."/>
            <person name="Sangsakoo G."/>
            <person name="Vanavichit A."/>
            <person name="de Mattos Luiz.A.T."/>
            <person name="Zimmer P.D."/>
            <person name="Malone G."/>
            <person name="Dellagostin O."/>
            <person name="de Oliveira A.C."/>
            <person name="Bevan M."/>
            <person name="Bancroft I."/>
            <person name="Minx P."/>
            <person name="Cordum H."/>
            <person name="Wilson R."/>
            <person name="Cheng Z."/>
            <person name="Jin W."/>
            <person name="Jiang J."/>
            <person name="Leong S.A."/>
            <person name="Iwama H."/>
            <person name="Gojobori T."/>
            <person name="Itoh T."/>
            <person name="Niimura Y."/>
            <person name="Fujii Y."/>
            <person name="Habara T."/>
            <person name="Sakai H."/>
            <person name="Sato Y."/>
            <person name="Wilson G."/>
            <person name="Kumar K."/>
            <person name="McCouch S."/>
            <person name="Juretic N."/>
            <person name="Hoen D."/>
            <person name="Wright S."/>
            <person name="Bruskiewich R."/>
            <person name="Bureau T."/>
            <person name="Miyao A."/>
            <person name="Hirochika H."/>
            <person name="Nishikawa T."/>
            <person name="Kadowaki K."/>
            <person name="Sugiura M."/>
            <person name="Burr B."/>
            <person name="Sasaki T."/>
        </authorList>
    </citation>
    <scope>NUCLEOTIDE SEQUENCE [LARGE SCALE GENOMIC DNA]</scope>
    <source>
        <strain evidence="8">cv. Nipponbare</strain>
    </source>
</reference>
<keyword evidence="1" id="KW-0028">Amino-acid biosynthesis</keyword>
<dbReference type="Proteomes" id="UP000000763">
    <property type="component" value="Chromosome 8"/>
</dbReference>
<dbReference type="InterPro" id="IPR001086">
    <property type="entry name" value="Preph_deHydtase"/>
</dbReference>
<proteinExistence type="predicted"/>
<reference evidence="8" key="2">
    <citation type="journal article" date="2008" name="Nucleic Acids Res.">
        <title>The rice annotation project database (RAP-DB): 2008 update.</title>
        <authorList>
            <consortium name="The rice annotation project (RAP)"/>
        </authorList>
    </citation>
    <scope>GENOME REANNOTATION</scope>
    <source>
        <strain evidence="8">cv. Nipponbare</strain>
    </source>
</reference>
<gene>
    <name evidence="7" type="primary">P0479C08.122</name>
</gene>
<name>Q8H3L5_ORYSJ</name>
<evidence type="ECO:0000256" key="4">
    <source>
        <dbReference type="ARBA" id="ARBA00023239"/>
    </source>
</evidence>
<evidence type="ECO:0000256" key="1">
    <source>
        <dbReference type="ARBA" id="ARBA00022605"/>
    </source>
</evidence>
<evidence type="ECO:0000313" key="7">
    <source>
        <dbReference type="EMBL" id="BAC24940.1"/>
    </source>
</evidence>
<evidence type="ECO:0000256" key="5">
    <source>
        <dbReference type="ARBA" id="ARBA00029440"/>
    </source>
</evidence>
<dbReference type="AlphaFoldDB" id="Q8H3L5"/>
<sequence length="215" mass="23332">MGIWNRIENILNMDRSGYVESGGTGAIVQDAPGGFIASVVETMQDGGFSTTKLAAIFHECDQGNHPQNRCATPPFPATNPSPPEDGNLARAHPQIHGRLPAVRYPVLPRPLSDHLRRHLPSPRVNGDSNSIKPALADHTAQLLDLDLLPGAHARKPPGAYSEAAAAKAYPSCDAIPCDQFEVAFQAVELWIADHAVLLVKNSSHAHMHYNQTYWL</sequence>
<feature type="domain" description="Prephenate dehydratase" evidence="6">
    <location>
        <begin position="156"/>
        <end position="208"/>
    </location>
</feature>
<accession>Q8H3L5</accession>
<keyword evidence="4" id="KW-0456">Lyase</keyword>
<evidence type="ECO:0000313" key="8">
    <source>
        <dbReference type="Proteomes" id="UP000000763"/>
    </source>
</evidence>
<evidence type="ECO:0000256" key="3">
    <source>
        <dbReference type="ARBA" id="ARBA00023222"/>
    </source>
</evidence>
<comment type="pathway">
    <text evidence="5">Amino-acid biosynthesis.</text>
</comment>
<dbReference type="PANTHER" id="PTHR21022">
    <property type="entry name" value="PREPHENATE DEHYDRATASE P PROTEIN"/>
    <property type="match status" value="1"/>
</dbReference>
<keyword evidence="3" id="KW-0584">Phenylalanine biosynthesis</keyword>